<gene>
    <name evidence="1" type="ORF">OC25_07390</name>
</gene>
<comment type="caution">
    <text evidence="1">The sequence shown here is derived from an EMBL/GenBank/DDBJ whole genome shotgun (WGS) entry which is preliminary data.</text>
</comment>
<dbReference type="EMBL" id="JSYN01000006">
    <property type="protein sequence ID" value="KIA95150.1"/>
    <property type="molecule type" value="Genomic_DNA"/>
</dbReference>
<dbReference type="AlphaFoldDB" id="A0A0C1DMB4"/>
<organism evidence="1 2">
    <name type="scientific">Pedobacter kyungheensis</name>
    <dbReference type="NCBI Taxonomy" id="1069985"/>
    <lineage>
        <taxon>Bacteria</taxon>
        <taxon>Pseudomonadati</taxon>
        <taxon>Bacteroidota</taxon>
        <taxon>Sphingobacteriia</taxon>
        <taxon>Sphingobacteriales</taxon>
        <taxon>Sphingobacteriaceae</taxon>
        <taxon>Pedobacter</taxon>
    </lineage>
</organism>
<protein>
    <submittedName>
        <fullName evidence="1">Uncharacterized protein</fullName>
    </submittedName>
</protein>
<dbReference type="Proteomes" id="UP000031246">
    <property type="component" value="Unassembled WGS sequence"/>
</dbReference>
<evidence type="ECO:0000313" key="1">
    <source>
        <dbReference type="EMBL" id="KIA95150.1"/>
    </source>
</evidence>
<evidence type="ECO:0000313" key="2">
    <source>
        <dbReference type="Proteomes" id="UP000031246"/>
    </source>
</evidence>
<proteinExistence type="predicted"/>
<reference evidence="1 2" key="1">
    <citation type="submission" date="2014-10" db="EMBL/GenBank/DDBJ databases">
        <title>Pedobacter Kyungheensis.</title>
        <authorList>
            <person name="Anderson B.M."/>
            <person name="Newman J.D."/>
        </authorList>
    </citation>
    <scope>NUCLEOTIDE SEQUENCE [LARGE SCALE GENOMIC DNA]</scope>
    <source>
        <strain evidence="1 2">KACC 16221</strain>
    </source>
</reference>
<name>A0A0C1DMB4_9SPHI</name>
<accession>A0A0C1DMB4</accession>
<sequence>MKHLILTLLKQEYALPNCRQSNYDIKKWAARFVKIEWSDECSITGDQSTDPASIKFEQTFARLINKRSQQHNNQTIKQ</sequence>
<keyword evidence="2" id="KW-1185">Reference proteome</keyword>